<accession>A0AAW1YMX6</accession>
<dbReference type="EMBL" id="JBEDUW010000001">
    <property type="protein sequence ID" value="KAK9949966.1"/>
    <property type="molecule type" value="Genomic_DNA"/>
</dbReference>
<sequence length="74" mass="8473">MYIWQEMDHVPIEKFLVSLQQVLLKTEDVKKAFHLSALKWHPDKHQGPSQEMAAEKFKLCVNAYSSLCNALSAA</sequence>
<protein>
    <recommendedName>
        <fullName evidence="1">J domain-containing protein</fullName>
    </recommendedName>
</protein>
<name>A0AAW1YMX6_RUBAR</name>
<comment type="caution">
    <text evidence="2">The sequence shown here is derived from an EMBL/GenBank/DDBJ whole genome shotgun (WGS) entry which is preliminary data.</text>
</comment>
<evidence type="ECO:0000259" key="1">
    <source>
        <dbReference type="SMART" id="SM00271"/>
    </source>
</evidence>
<keyword evidence="3" id="KW-1185">Reference proteome</keyword>
<dbReference type="CDD" id="cd06257">
    <property type="entry name" value="DnaJ"/>
    <property type="match status" value="1"/>
</dbReference>
<evidence type="ECO:0000313" key="3">
    <source>
        <dbReference type="Proteomes" id="UP001457282"/>
    </source>
</evidence>
<reference evidence="2 3" key="1">
    <citation type="journal article" date="2023" name="G3 (Bethesda)">
        <title>A chromosome-length genome assembly and annotation of blackberry (Rubus argutus, cv. 'Hillquist').</title>
        <authorList>
            <person name="Bruna T."/>
            <person name="Aryal R."/>
            <person name="Dudchenko O."/>
            <person name="Sargent D.J."/>
            <person name="Mead D."/>
            <person name="Buti M."/>
            <person name="Cavallini A."/>
            <person name="Hytonen T."/>
            <person name="Andres J."/>
            <person name="Pham M."/>
            <person name="Weisz D."/>
            <person name="Mascagni F."/>
            <person name="Usai G."/>
            <person name="Natali L."/>
            <person name="Bassil N."/>
            <person name="Fernandez G.E."/>
            <person name="Lomsadze A."/>
            <person name="Armour M."/>
            <person name="Olukolu B."/>
            <person name="Poorten T."/>
            <person name="Britton C."/>
            <person name="Davik J."/>
            <person name="Ashrafi H."/>
            <person name="Aiden E.L."/>
            <person name="Borodovsky M."/>
            <person name="Worthington M."/>
        </authorList>
    </citation>
    <scope>NUCLEOTIDE SEQUENCE [LARGE SCALE GENOMIC DNA]</scope>
    <source>
        <strain evidence="2">PI 553951</strain>
    </source>
</reference>
<dbReference type="Proteomes" id="UP001457282">
    <property type="component" value="Unassembled WGS sequence"/>
</dbReference>
<organism evidence="2 3">
    <name type="scientific">Rubus argutus</name>
    <name type="common">Southern blackberry</name>
    <dbReference type="NCBI Taxonomy" id="59490"/>
    <lineage>
        <taxon>Eukaryota</taxon>
        <taxon>Viridiplantae</taxon>
        <taxon>Streptophyta</taxon>
        <taxon>Embryophyta</taxon>
        <taxon>Tracheophyta</taxon>
        <taxon>Spermatophyta</taxon>
        <taxon>Magnoliopsida</taxon>
        <taxon>eudicotyledons</taxon>
        <taxon>Gunneridae</taxon>
        <taxon>Pentapetalae</taxon>
        <taxon>rosids</taxon>
        <taxon>fabids</taxon>
        <taxon>Rosales</taxon>
        <taxon>Rosaceae</taxon>
        <taxon>Rosoideae</taxon>
        <taxon>Rosoideae incertae sedis</taxon>
        <taxon>Rubus</taxon>
    </lineage>
</organism>
<proteinExistence type="predicted"/>
<gene>
    <name evidence="2" type="ORF">M0R45_005473</name>
</gene>
<dbReference type="InterPro" id="IPR036869">
    <property type="entry name" value="J_dom_sf"/>
</dbReference>
<evidence type="ECO:0000313" key="2">
    <source>
        <dbReference type="EMBL" id="KAK9949966.1"/>
    </source>
</evidence>
<dbReference type="SUPFAM" id="SSF46565">
    <property type="entry name" value="Chaperone J-domain"/>
    <property type="match status" value="1"/>
</dbReference>
<dbReference type="SMART" id="SM00271">
    <property type="entry name" value="DnaJ"/>
    <property type="match status" value="1"/>
</dbReference>
<dbReference type="InterPro" id="IPR001623">
    <property type="entry name" value="DnaJ_domain"/>
</dbReference>
<dbReference type="Pfam" id="PF00226">
    <property type="entry name" value="DnaJ"/>
    <property type="match status" value="1"/>
</dbReference>
<dbReference type="AlphaFoldDB" id="A0AAW1YMX6"/>
<feature type="domain" description="J" evidence="1">
    <location>
        <begin position="13"/>
        <end position="72"/>
    </location>
</feature>
<dbReference type="Gene3D" id="1.10.287.110">
    <property type="entry name" value="DnaJ domain"/>
    <property type="match status" value="1"/>
</dbReference>
<dbReference type="PANTHER" id="PTHR45376:SF5">
    <property type="entry name" value="CHAPERONE DNAJ-DOMAIN SUPERFAMILY PROTEIN"/>
    <property type="match status" value="1"/>
</dbReference>
<dbReference type="PANTHER" id="PTHR45376">
    <property type="entry name" value="CHAPERONE DNAJ-DOMAIN SUPERFAMILY PROTEIN-RELATED"/>
    <property type="match status" value="1"/>
</dbReference>